<dbReference type="RefSeq" id="WP_055066834.1">
    <property type="nucleotide sequence ID" value="NZ_CP173697.1"/>
</dbReference>
<feature type="domain" description="ABC transmembrane type-1" evidence="8">
    <location>
        <begin position="69"/>
        <end position="283"/>
    </location>
</feature>
<evidence type="ECO:0000313" key="12">
    <source>
        <dbReference type="Proteomes" id="UP000049979"/>
    </source>
</evidence>
<keyword evidence="6 7" id="KW-0472">Membrane</keyword>
<feature type="transmembrane region" description="Helical" evidence="7">
    <location>
        <begin position="209"/>
        <end position="230"/>
    </location>
</feature>
<dbReference type="InterPro" id="IPR035906">
    <property type="entry name" value="MetI-like_sf"/>
</dbReference>
<dbReference type="EMBL" id="CVRR01000004">
    <property type="protein sequence ID" value="CRL32475.1"/>
    <property type="molecule type" value="Genomic_DNA"/>
</dbReference>
<dbReference type="PROSITE" id="PS50928">
    <property type="entry name" value="ABC_TM1"/>
    <property type="match status" value="1"/>
</dbReference>
<feature type="transmembrane region" description="Helical" evidence="7">
    <location>
        <begin position="109"/>
        <end position="129"/>
    </location>
</feature>
<dbReference type="InterPro" id="IPR050809">
    <property type="entry name" value="UgpAE/MalFG_permease"/>
</dbReference>
<name>A0A0M6WA17_9FIRM</name>
<dbReference type="EMBL" id="WNAL01000005">
    <property type="protein sequence ID" value="MTR80776.1"/>
    <property type="molecule type" value="Genomic_DNA"/>
</dbReference>
<feature type="transmembrane region" description="Helical" evidence="7">
    <location>
        <begin position="169"/>
        <end position="188"/>
    </location>
</feature>
<dbReference type="OrthoDB" id="2637002at2"/>
<dbReference type="PANTHER" id="PTHR43227:SF11">
    <property type="entry name" value="BLL4140 PROTEIN"/>
    <property type="match status" value="1"/>
</dbReference>
<dbReference type="Proteomes" id="UP000049979">
    <property type="component" value="Unassembled WGS sequence"/>
</dbReference>
<dbReference type="InterPro" id="IPR000515">
    <property type="entry name" value="MetI-like"/>
</dbReference>
<feature type="transmembrane region" description="Helical" evidence="7">
    <location>
        <begin position="12"/>
        <end position="36"/>
    </location>
</feature>
<dbReference type="GeneID" id="99748940"/>
<evidence type="ECO:0000256" key="1">
    <source>
        <dbReference type="ARBA" id="ARBA00004651"/>
    </source>
</evidence>
<feature type="transmembrane region" description="Helical" evidence="7">
    <location>
        <begin position="262"/>
        <end position="284"/>
    </location>
</feature>
<dbReference type="Gene3D" id="1.10.3720.10">
    <property type="entry name" value="MetI-like"/>
    <property type="match status" value="1"/>
</dbReference>
<evidence type="ECO:0000313" key="9">
    <source>
        <dbReference type="EMBL" id="CRL32475.1"/>
    </source>
</evidence>
<keyword evidence="2 7" id="KW-0813">Transport</keyword>
<accession>A0A0M6WA17</accession>
<evidence type="ECO:0000313" key="13">
    <source>
        <dbReference type="Proteomes" id="UP000095495"/>
    </source>
</evidence>
<comment type="subcellular location">
    <subcellularLocation>
        <location evidence="1 7">Cell membrane</location>
        <topology evidence="1 7">Multi-pass membrane protein</topology>
    </subcellularLocation>
</comment>
<dbReference type="GO" id="GO:0005886">
    <property type="term" value="C:plasma membrane"/>
    <property type="evidence" value="ECO:0007669"/>
    <property type="project" value="UniProtKB-SubCell"/>
</dbReference>
<keyword evidence="12" id="KW-1185">Reference proteome</keyword>
<dbReference type="STRING" id="301302.ERS852420_00241"/>
<sequence>MYIKRFVKHYYIMLIPALLWLFFFSIVPMFGIVMAFQDYNPGQGILHSKFVGLENFKYMFQMNDVKQVLCNTVVIAVGKIIGNIIFPLIFALLLNEFCIKRLKRPIQTIVYLPYFLSWVILAKIVLNIFGYTGPINQLMEAFGRNPINFFGEPSLFQPLVIGTDIWKGFGYNTVVYLAAILGVDQSLYEAAAADGAGRFKRIWHITLPGIRTTVALLAILSLGNVLNAGFDQIYNLYNPLVYSTGDIIDTWVYRAGLENLQYSLATAVGLFKSVISVILIVIGYKLADKFTGYKLF</sequence>
<dbReference type="Proteomes" id="UP000095495">
    <property type="component" value="Unassembled WGS sequence"/>
</dbReference>
<gene>
    <name evidence="10" type="primary">ugpA_1</name>
    <name evidence="10" type="ORF">ERS852420_00241</name>
    <name evidence="11" type="ORF">GMD30_03435</name>
    <name evidence="9" type="ORF">M72_20501</name>
</gene>
<dbReference type="Pfam" id="PF00528">
    <property type="entry name" value="BPD_transp_1"/>
    <property type="match status" value="1"/>
</dbReference>
<keyword evidence="3" id="KW-1003">Cell membrane</keyword>
<dbReference type="EMBL" id="CYXV01000001">
    <property type="protein sequence ID" value="CUM72068.1"/>
    <property type="molecule type" value="Genomic_DNA"/>
</dbReference>
<dbReference type="CDD" id="cd06261">
    <property type="entry name" value="TM_PBP2"/>
    <property type="match status" value="1"/>
</dbReference>
<dbReference type="PANTHER" id="PTHR43227">
    <property type="entry name" value="BLL4140 PROTEIN"/>
    <property type="match status" value="1"/>
</dbReference>
<feature type="transmembrane region" description="Helical" evidence="7">
    <location>
        <begin position="73"/>
        <end position="97"/>
    </location>
</feature>
<reference evidence="12" key="2">
    <citation type="submission" date="2015-05" db="EMBL/GenBank/DDBJ databases">
        <authorList>
            <consortium name="Pathogen Informatics"/>
        </authorList>
    </citation>
    <scope>NUCLEOTIDE SEQUENCE [LARGE SCALE GENOMIC DNA]</scope>
    <source>
        <strain evidence="10 13">2789STDY5608863</strain>
        <strain evidence="12">M72</strain>
    </source>
</reference>
<comment type="similarity">
    <text evidence="7">Belongs to the binding-protein-dependent transport system permease family.</text>
</comment>
<evidence type="ECO:0000256" key="7">
    <source>
        <dbReference type="RuleBase" id="RU363032"/>
    </source>
</evidence>
<evidence type="ECO:0000256" key="4">
    <source>
        <dbReference type="ARBA" id="ARBA00022692"/>
    </source>
</evidence>
<evidence type="ECO:0000256" key="3">
    <source>
        <dbReference type="ARBA" id="ARBA00022475"/>
    </source>
</evidence>
<dbReference type="SUPFAM" id="SSF161098">
    <property type="entry name" value="MetI-like"/>
    <property type="match status" value="1"/>
</dbReference>
<evidence type="ECO:0000313" key="11">
    <source>
        <dbReference type="EMBL" id="MTR80776.1"/>
    </source>
</evidence>
<dbReference type="AlphaFoldDB" id="A0A0M6WA17"/>
<evidence type="ECO:0000313" key="14">
    <source>
        <dbReference type="Proteomes" id="UP000446657"/>
    </source>
</evidence>
<evidence type="ECO:0000256" key="6">
    <source>
        <dbReference type="ARBA" id="ARBA00023136"/>
    </source>
</evidence>
<reference evidence="9" key="1">
    <citation type="submission" date="2015-05" db="EMBL/GenBank/DDBJ databases">
        <authorList>
            <person name="Wang D.B."/>
            <person name="Wang M."/>
        </authorList>
    </citation>
    <scope>NUCLEOTIDE SEQUENCE [LARGE SCALE GENOMIC DNA]</scope>
    <source>
        <strain evidence="9">M72</strain>
    </source>
</reference>
<keyword evidence="5 7" id="KW-1133">Transmembrane helix</keyword>
<evidence type="ECO:0000256" key="2">
    <source>
        <dbReference type="ARBA" id="ARBA00022448"/>
    </source>
</evidence>
<dbReference type="Proteomes" id="UP000446657">
    <property type="component" value="Unassembled WGS sequence"/>
</dbReference>
<proteinExistence type="inferred from homology"/>
<organism evidence="9 12">
    <name type="scientific">Roseburia faecis</name>
    <dbReference type="NCBI Taxonomy" id="301302"/>
    <lineage>
        <taxon>Bacteria</taxon>
        <taxon>Bacillati</taxon>
        <taxon>Bacillota</taxon>
        <taxon>Clostridia</taxon>
        <taxon>Lachnospirales</taxon>
        <taxon>Lachnospiraceae</taxon>
        <taxon>Roseburia</taxon>
    </lineage>
</organism>
<keyword evidence="4 7" id="KW-0812">Transmembrane</keyword>
<evidence type="ECO:0000256" key="5">
    <source>
        <dbReference type="ARBA" id="ARBA00022989"/>
    </source>
</evidence>
<protein>
    <submittedName>
        <fullName evidence="11">ABC transporter permease subunit</fullName>
    </submittedName>
    <submittedName>
        <fullName evidence="9">Carbohydrate ABC transporter membrane protein 1, CUT1 family (TC 3.A.1.1.-)</fullName>
    </submittedName>
    <submittedName>
        <fullName evidence="10">sn-glycerol-3-phosphate transport system permease protein ugpA</fullName>
    </submittedName>
</protein>
<evidence type="ECO:0000259" key="8">
    <source>
        <dbReference type="PROSITE" id="PS50928"/>
    </source>
</evidence>
<evidence type="ECO:0000313" key="10">
    <source>
        <dbReference type="EMBL" id="CUM72068.1"/>
    </source>
</evidence>
<reference evidence="11 14" key="3">
    <citation type="journal article" date="2019" name="Nat. Med.">
        <title>A library of human gut bacterial isolates paired with longitudinal multiomics data enables mechanistic microbiome research.</title>
        <authorList>
            <person name="Poyet M."/>
            <person name="Groussin M."/>
            <person name="Gibbons S.M."/>
            <person name="Avila-Pacheco J."/>
            <person name="Jiang X."/>
            <person name="Kearney S.M."/>
            <person name="Perrotta A.R."/>
            <person name="Berdy B."/>
            <person name="Zhao S."/>
            <person name="Lieberman T.D."/>
            <person name="Swanson P.K."/>
            <person name="Smith M."/>
            <person name="Roesemann S."/>
            <person name="Alexander J.E."/>
            <person name="Rich S.A."/>
            <person name="Livny J."/>
            <person name="Vlamakis H."/>
            <person name="Clish C."/>
            <person name="Bullock K."/>
            <person name="Deik A."/>
            <person name="Scott J."/>
            <person name="Pierce K.A."/>
            <person name="Xavier R.J."/>
            <person name="Alm E.J."/>
        </authorList>
    </citation>
    <scope>NUCLEOTIDE SEQUENCE [LARGE SCALE GENOMIC DNA]</scope>
    <source>
        <strain evidence="11 14">BIOML-A1</strain>
    </source>
</reference>
<dbReference type="GO" id="GO:0055085">
    <property type="term" value="P:transmembrane transport"/>
    <property type="evidence" value="ECO:0007669"/>
    <property type="project" value="InterPro"/>
</dbReference>